<evidence type="ECO:0000256" key="3">
    <source>
        <dbReference type="SAM" id="MobiDB-lite"/>
    </source>
</evidence>
<protein>
    <recommendedName>
        <fullName evidence="8">Kelch repeat protein</fullName>
    </recommendedName>
</protein>
<evidence type="ECO:0000313" key="7">
    <source>
        <dbReference type="Proteomes" id="UP000824998"/>
    </source>
</evidence>
<evidence type="ECO:0000256" key="2">
    <source>
        <dbReference type="ARBA" id="ARBA00022737"/>
    </source>
</evidence>
<name>A0A9P7YMB3_9HELO</name>
<evidence type="ECO:0000313" key="6">
    <source>
        <dbReference type="EMBL" id="KAG9236167.1"/>
    </source>
</evidence>
<dbReference type="Proteomes" id="UP000824998">
    <property type="component" value="Unassembled WGS sequence"/>
</dbReference>
<organism evidence="6 7">
    <name type="scientific">Amylocarpus encephaloides</name>
    <dbReference type="NCBI Taxonomy" id="45428"/>
    <lineage>
        <taxon>Eukaryota</taxon>
        <taxon>Fungi</taxon>
        <taxon>Dikarya</taxon>
        <taxon>Ascomycota</taxon>
        <taxon>Pezizomycotina</taxon>
        <taxon>Leotiomycetes</taxon>
        <taxon>Helotiales</taxon>
        <taxon>Helotiales incertae sedis</taxon>
        <taxon>Amylocarpus</taxon>
    </lineage>
</organism>
<feature type="transmembrane region" description="Helical" evidence="4">
    <location>
        <begin position="538"/>
        <end position="562"/>
    </location>
</feature>
<feature type="chain" id="PRO_5040348923" description="Kelch repeat protein" evidence="5">
    <location>
        <begin position="21"/>
        <end position="829"/>
    </location>
</feature>
<dbReference type="InterPro" id="IPR011043">
    <property type="entry name" value="Gal_Oxase/kelch_b-propeller"/>
</dbReference>
<dbReference type="PANTHER" id="PTHR46228:SF2">
    <property type="entry name" value="KELCH REPEAT PROTEIN (AFU_ORTHOLOGUE AFUA_4G14350)"/>
    <property type="match status" value="1"/>
</dbReference>
<evidence type="ECO:0008006" key="8">
    <source>
        <dbReference type="Google" id="ProtNLM"/>
    </source>
</evidence>
<keyword evidence="7" id="KW-1185">Reference proteome</keyword>
<dbReference type="SUPFAM" id="SSF50965">
    <property type="entry name" value="Galactose oxidase, central domain"/>
    <property type="match status" value="1"/>
</dbReference>
<keyword evidence="5" id="KW-0732">Signal</keyword>
<proteinExistence type="predicted"/>
<keyword evidence="4" id="KW-0812">Transmembrane</keyword>
<keyword evidence="2" id="KW-0677">Repeat</keyword>
<evidence type="ECO:0000256" key="5">
    <source>
        <dbReference type="SAM" id="SignalP"/>
    </source>
</evidence>
<feature type="signal peptide" evidence="5">
    <location>
        <begin position="1"/>
        <end position="20"/>
    </location>
</feature>
<evidence type="ECO:0000256" key="4">
    <source>
        <dbReference type="SAM" id="Phobius"/>
    </source>
</evidence>
<keyword evidence="1" id="KW-0880">Kelch repeat</keyword>
<gene>
    <name evidence="6" type="ORF">BJ875DRAFT_372696</name>
</gene>
<feature type="compositionally biased region" description="Polar residues" evidence="3">
    <location>
        <begin position="663"/>
        <end position="689"/>
    </location>
</feature>
<reference evidence="6" key="1">
    <citation type="journal article" date="2021" name="IMA Fungus">
        <title>Genomic characterization of three marine fungi, including Emericellopsis atlantica sp. nov. with signatures of a generalist lifestyle and marine biomass degradation.</title>
        <authorList>
            <person name="Hagestad O.C."/>
            <person name="Hou L."/>
            <person name="Andersen J.H."/>
            <person name="Hansen E.H."/>
            <person name="Altermark B."/>
            <person name="Li C."/>
            <person name="Kuhnert E."/>
            <person name="Cox R.J."/>
            <person name="Crous P.W."/>
            <person name="Spatafora J.W."/>
            <person name="Lail K."/>
            <person name="Amirebrahimi M."/>
            <person name="Lipzen A."/>
            <person name="Pangilinan J."/>
            <person name="Andreopoulos W."/>
            <person name="Hayes R.D."/>
            <person name="Ng V."/>
            <person name="Grigoriev I.V."/>
            <person name="Jackson S.A."/>
            <person name="Sutton T.D.S."/>
            <person name="Dobson A.D.W."/>
            <person name="Rama T."/>
        </authorList>
    </citation>
    <scope>NUCLEOTIDE SEQUENCE</scope>
    <source>
        <strain evidence="6">TRa018bII</strain>
    </source>
</reference>
<dbReference type="PANTHER" id="PTHR46228">
    <property type="entry name" value="KELCH DOMAIN-CONTAINING PROTEIN"/>
    <property type="match status" value="1"/>
</dbReference>
<feature type="compositionally biased region" description="Basic and acidic residues" evidence="3">
    <location>
        <begin position="820"/>
        <end position="829"/>
    </location>
</feature>
<feature type="region of interest" description="Disordered" evidence="3">
    <location>
        <begin position="663"/>
        <end position="829"/>
    </location>
</feature>
<keyword evidence="4" id="KW-1133">Transmembrane helix</keyword>
<accession>A0A9P7YMB3</accession>
<keyword evidence="4" id="KW-0472">Membrane</keyword>
<evidence type="ECO:0000256" key="1">
    <source>
        <dbReference type="ARBA" id="ARBA00022441"/>
    </source>
</evidence>
<sequence length="829" mass="87412">MIRSMSLLLAVAAFVRLVAAQAAGWQSGQVNSSMCYWESPRAAVIRDTVYIDGGYLWWTPGMADGTFSGPVNDGNPLGLVYLLNFSTPFNTTGGFNLTAAFTTISKAASGANANNIGPLYLDGAMLANDNEWITYGGLYKNTDAYKPQDANAVAAYQRYQYGPPRDQFQPGYVLQDLPTGMTRYVSNGAPVSVPSENLGFYFSGLRSASSGAIFDSPAASNSSFRANVTSATLISLDLSVQGKEVWNNDTLPTTVPGRANAEIVWVPVGTRGILVAIGGVINPSFATVSQSLRGIPGAQIQSQRTSPTFMSTVSVYDIASKTWYEQNTTNSTSGRPGQLTQGCTVLASAQDGSSHNIYWYGGYDGIDLAKEEAYSDDVWVLSIPSFTWVKVKSGTSSHSRAGHRCVKPYPDQMLVIGGHAPLVGTTPKCVDGGIVQIFNLNTATWTDQYTPTTWSNYTVPPSVIAVIGGTALGGSAQTAPSPGGFSNTSLATVFNTKYNTTKITNWYPYQLAAENGTTNRTNLLPSPVAKSGGGTPKYLAPVLGVVLGLVFISLLILAFVLWGKRKYFKANGGTGTQSEAGTMDNRRWVTNWLRATPAAASESNVKAPTVTTDETPITPAYEEELAYTVPEMAGVPVLEMEDTSRPTELHDTGFVPLTASSLNQRSSGLDHSTSRGSHISHNSSVSADSSPRPAISPAGTPRADSPPPGAAIGELPERPHLHSGVSGVSEGERGHLRGISETSVSTDGAYATPMGIPDSSVQGQVTSQQVMAPPTSEPNRLGGIVSPMTPTAGTGESGDYLGTGLAGNSGGSPSVKRKSQFSEKLDDDK</sequence>
<dbReference type="EMBL" id="MU251413">
    <property type="protein sequence ID" value="KAG9236167.1"/>
    <property type="molecule type" value="Genomic_DNA"/>
</dbReference>
<comment type="caution">
    <text evidence="6">The sequence shown here is derived from an EMBL/GenBank/DDBJ whole genome shotgun (WGS) entry which is preliminary data.</text>
</comment>
<feature type="compositionally biased region" description="Low complexity" evidence="3">
    <location>
        <begin position="759"/>
        <end position="770"/>
    </location>
</feature>
<dbReference type="AlphaFoldDB" id="A0A9P7YMB3"/>
<dbReference type="OrthoDB" id="10251809at2759"/>